<dbReference type="InterPro" id="IPR020103">
    <property type="entry name" value="PsdUridine_synth_cat_dom_sf"/>
</dbReference>
<dbReference type="InterPro" id="IPR014780">
    <property type="entry name" value="tRNA_psdUridine_synth_TruB"/>
</dbReference>
<feature type="domain" description="Pseudouridine synthase II N-terminal" evidence="4">
    <location>
        <begin position="32"/>
        <end position="180"/>
    </location>
</feature>
<protein>
    <recommendedName>
        <fullName evidence="1">tRNA pseudouridine(55) synthase</fullName>
        <ecNumber evidence="1">5.4.99.25</ecNumber>
    </recommendedName>
</protein>
<gene>
    <name evidence="5" type="ORF">MNBD_GAMMA17-685</name>
</gene>
<dbReference type="GO" id="GO:0003723">
    <property type="term" value="F:RNA binding"/>
    <property type="evidence" value="ECO:0007669"/>
    <property type="project" value="InterPro"/>
</dbReference>
<reference evidence="5" key="1">
    <citation type="submission" date="2018-06" db="EMBL/GenBank/DDBJ databases">
        <authorList>
            <person name="Zhirakovskaya E."/>
        </authorList>
    </citation>
    <scope>NUCLEOTIDE SEQUENCE</scope>
</reference>
<dbReference type="GO" id="GO:0006400">
    <property type="term" value="P:tRNA modification"/>
    <property type="evidence" value="ECO:0007669"/>
    <property type="project" value="TreeGrafter"/>
</dbReference>
<evidence type="ECO:0000313" key="5">
    <source>
        <dbReference type="EMBL" id="VAW90383.1"/>
    </source>
</evidence>
<dbReference type="PANTHER" id="PTHR13767:SF2">
    <property type="entry name" value="PSEUDOURIDYLATE SYNTHASE TRUB1"/>
    <property type="match status" value="1"/>
</dbReference>
<accession>A0A3B0ZQJ8</accession>
<dbReference type="AlphaFoldDB" id="A0A3B0ZQJ8"/>
<dbReference type="GO" id="GO:1990481">
    <property type="term" value="P:mRNA pseudouridine synthesis"/>
    <property type="evidence" value="ECO:0007669"/>
    <property type="project" value="TreeGrafter"/>
</dbReference>
<dbReference type="EC" id="5.4.99.25" evidence="1"/>
<name>A0A3B0ZQJ8_9ZZZZ</name>
<dbReference type="InterPro" id="IPR002501">
    <property type="entry name" value="PsdUridine_synth_N"/>
</dbReference>
<dbReference type="CDD" id="cd02573">
    <property type="entry name" value="PseudoU_synth_EcTruB"/>
    <property type="match status" value="1"/>
</dbReference>
<evidence type="ECO:0000256" key="3">
    <source>
        <dbReference type="ARBA" id="ARBA00023235"/>
    </source>
</evidence>
<dbReference type="EMBL" id="UOFQ01000184">
    <property type="protein sequence ID" value="VAW90383.1"/>
    <property type="molecule type" value="Genomic_DNA"/>
</dbReference>
<dbReference type="NCBIfam" id="TIGR00431">
    <property type="entry name" value="TruB"/>
    <property type="match status" value="1"/>
</dbReference>
<evidence type="ECO:0000256" key="2">
    <source>
        <dbReference type="ARBA" id="ARBA00022694"/>
    </source>
</evidence>
<keyword evidence="2" id="KW-0819">tRNA processing</keyword>
<evidence type="ECO:0000259" key="4">
    <source>
        <dbReference type="Pfam" id="PF01509"/>
    </source>
</evidence>
<dbReference type="GO" id="GO:0160148">
    <property type="term" value="F:tRNA pseudouridine(55) synthase activity"/>
    <property type="evidence" value="ECO:0007669"/>
    <property type="project" value="UniProtKB-EC"/>
</dbReference>
<dbReference type="HAMAP" id="MF_01080">
    <property type="entry name" value="TruB_bact"/>
    <property type="match status" value="1"/>
</dbReference>
<keyword evidence="3 5" id="KW-0413">Isomerase</keyword>
<evidence type="ECO:0000256" key="1">
    <source>
        <dbReference type="ARBA" id="ARBA00012787"/>
    </source>
</evidence>
<proteinExistence type="inferred from homology"/>
<organism evidence="5">
    <name type="scientific">hydrothermal vent metagenome</name>
    <dbReference type="NCBI Taxonomy" id="652676"/>
    <lineage>
        <taxon>unclassified sequences</taxon>
        <taxon>metagenomes</taxon>
        <taxon>ecological metagenomes</taxon>
    </lineage>
</organism>
<sequence length="187" mass="20521">MARRKSGRDISGILLFDKPIGMSSNAVLQRVKRIFNARKAGHTGSLDPLATGLLPICLGEATKMSGFLLDADKRYQVTIKLGIKTSTGDAEGEAILTREVGHYSNAELASVLAEFLGDIEQIPPMYSALKKDGQPLYKLARKGIEVERKVRNIKIHRIEMLAADGDLLELDVHCSKGTYIRTLAEDI</sequence>
<feature type="non-terminal residue" evidence="5">
    <location>
        <position position="187"/>
    </location>
</feature>
<dbReference type="SUPFAM" id="SSF55120">
    <property type="entry name" value="Pseudouridine synthase"/>
    <property type="match status" value="1"/>
</dbReference>
<dbReference type="Pfam" id="PF01509">
    <property type="entry name" value="TruB_N"/>
    <property type="match status" value="1"/>
</dbReference>
<dbReference type="PANTHER" id="PTHR13767">
    <property type="entry name" value="TRNA-PSEUDOURIDINE SYNTHASE"/>
    <property type="match status" value="1"/>
</dbReference>
<dbReference type="Gene3D" id="3.30.2350.10">
    <property type="entry name" value="Pseudouridine synthase"/>
    <property type="match status" value="1"/>
</dbReference>